<dbReference type="InterPro" id="IPR051796">
    <property type="entry name" value="ISF_SsuE-like"/>
</dbReference>
<dbReference type="RefSeq" id="WP_229534657.1">
    <property type="nucleotide sequence ID" value="NZ_JAJHJB010000009.1"/>
</dbReference>
<comment type="caution">
    <text evidence="4">The sequence shown here is derived from an EMBL/GenBank/DDBJ whole genome shotgun (WGS) entry which is preliminary data.</text>
</comment>
<dbReference type="InterPro" id="IPR005025">
    <property type="entry name" value="FMN_Rdtase-like_dom"/>
</dbReference>
<evidence type="ECO:0000256" key="1">
    <source>
        <dbReference type="ARBA" id="ARBA00022630"/>
    </source>
</evidence>
<dbReference type="PANTHER" id="PTHR43278:SF4">
    <property type="entry name" value="NAD(P)H-DEPENDENT FMN-CONTAINING OXIDOREDUCTASE YWQN-RELATED"/>
    <property type="match status" value="1"/>
</dbReference>
<evidence type="ECO:0000313" key="5">
    <source>
        <dbReference type="Proteomes" id="UP001165492"/>
    </source>
</evidence>
<evidence type="ECO:0000259" key="3">
    <source>
        <dbReference type="Pfam" id="PF03358"/>
    </source>
</evidence>
<keyword evidence="2" id="KW-0288">FMN</keyword>
<evidence type="ECO:0000256" key="2">
    <source>
        <dbReference type="ARBA" id="ARBA00022643"/>
    </source>
</evidence>
<protein>
    <submittedName>
        <fullName evidence="4">Flavodoxin family protein</fullName>
    </submittedName>
</protein>
<dbReference type="PANTHER" id="PTHR43278">
    <property type="entry name" value="NAD(P)H-DEPENDENT FMN-CONTAINING OXIDOREDUCTASE YWQN-RELATED"/>
    <property type="match status" value="1"/>
</dbReference>
<dbReference type="SUPFAM" id="SSF52218">
    <property type="entry name" value="Flavoproteins"/>
    <property type="match status" value="1"/>
</dbReference>
<reference evidence="4" key="1">
    <citation type="submission" date="2021-11" db="EMBL/GenBank/DDBJ databases">
        <title>Description of a new species Pelosinus isolated from the bottom sediments of Lake Baikal.</title>
        <authorList>
            <person name="Zakharyuk A."/>
        </authorList>
    </citation>
    <scope>NUCLEOTIDE SEQUENCE</scope>
    <source>
        <strain evidence="4">Bkl1</strain>
    </source>
</reference>
<dbReference type="Pfam" id="PF03358">
    <property type="entry name" value="FMN_red"/>
    <property type="match status" value="1"/>
</dbReference>
<organism evidence="4 5">
    <name type="scientific">Pelosinus baikalensis</name>
    <dbReference type="NCBI Taxonomy" id="2892015"/>
    <lineage>
        <taxon>Bacteria</taxon>
        <taxon>Bacillati</taxon>
        <taxon>Bacillota</taxon>
        <taxon>Negativicutes</taxon>
        <taxon>Selenomonadales</taxon>
        <taxon>Sporomusaceae</taxon>
        <taxon>Pelosinus</taxon>
    </lineage>
</organism>
<accession>A0ABS8HQE9</accession>
<keyword evidence="5" id="KW-1185">Reference proteome</keyword>
<dbReference type="InterPro" id="IPR029039">
    <property type="entry name" value="Flavoprotein-like_sf"/>
</dbReference>
<keyword evidence="1" id="KW-0285">Flavoprotein</keyword>
<dbReference type="Gene3D" id="3.40.50.360">
    <property type="match status" value="1"/>
</dbReference>
<evidence type="ECO:0000313" key="4">
    <source>
        <dbReference type="EMBL" id="MCC5465403.1"/>
    </source>
</evidence>
<name>A0ABS8HQE9_9FIRM</name>
<dbReference type="Proteomes" id="UP001165492">
    <property type="component" value="Unassembled WGS sequence"/>
</dbReference>
<proteinExistence type="predicted"/>
<dbReference type="EMBL" id="JAJHJB010000009">
    <property type="protein sequence ID" value="MCC5465403.1"/>
    <property type="molecule type" value="Genomic_DNA"/>
</dbReference>
<sequence>MKVIGINGSPRKGGNTAILIQTMFNELNRQGIDTEMISLSGQNIRGCTACGACMKQKNKQCIFTDDFFNVCLGKMVAADGIILGSPVYSAGVTSQIKALIDRASMVLAANKGLLKYKVGAAVITARRGGAISAFDTLNHFLHSKEMFLVGSTYWNMVYGNSIGEVEQDQEGMANMKNIGENMGWLLKKIHGRL</sequence>
<feature type="domain" description="NADPH-dependent FMN reductase-like" evidence="3">
    <location>
        <begin position="1"/>
        <end position="157"/>
    </location>
</feature>
<gene>
    <name evidence="4" type="ORF">LMF89_08520</name>
</gene>